<protein>
    <submittedName>
        <fullName evidence="3 4">Uncharacterized protein LOC117638947 isoform X1</fullName>
    </submittedName>
</protein>
<evidence type="ECO:0000256" key="1">
    <source>
        <dbReference type="SAM" id="MobiDB-lite"/>
    </source>
</evidence>
<feature type="compositionally biased region" description="Low complexity" evidence="1">
    <location>
        <begin position="92"/>
        <end position="105"/>
    </location>
</feature>
<evidence type="ECO:0000313" key="2">
    <source>
        <dbReference type="Proteomes" id="UP000515158"/>
    </source>
</evidence>
<reference evidence="3 4" key="1">
    <citation type="submission" date="2025-04" db="UniProtKB">
        <authorList>
            <consortium name="RefSeq"/>
        </authorList>
    </citation>
    <scope>IDENTIFICATION</scope>
    <source>
        <tissue evidence="3 4">Total insect</tissue>
    </source>
</reference>
<keyword evidence="2" id="KW-1185">Reference proteome</keyword>
<dbReference type="OrthoDB" id="8193468at2759"/>
<feature type="region of interest" description="Disordered" evidence="1">
    <location>
        <begin position="295"/>
        <end position="314"/>
    </location>
</feature>
<evidence type="ECO:0000313" key="3">
    <source>
        <dbReference type="RefSeq" id="XP_034230082.1"/>
    </source>
</evidence>
<dbReference type="Proteomes" id="UP000515158">
    <property type="component" value="Unplaced"/>
</dbReference>
<feature type="region of interest" description="Disordered" evidence="1">
    <location>
        <begin position="51"/>
        <end position="161"/>
    </location>
</feature>
<name>A0A6P8Y8N5_THRPL</name>
<evidence type="ECO:0000313" key="4">
    <source>
        <dbReference type="RefSeq" id="XP_034230089.1"/>
    </source>
</evidence>
<feature type="compositionally biased region" description="Low complexity" evidence="1">
    <location>
        <begin position="299"/>
        <end position="314"/>
    </location>
</feature>
<accession>A0A6P8Y8N5</accession>
<dbReference type="KEGG" id="tpal:117638947"/>
<gene>
    <name evidence="3 4" type="primary">LOC117638947</name>
</gene>
<feature type="compositionally biased region" description="Low complexity" evidence="1">
    <location>
        <begin position="453"/>
        <end position="465"/>
    </location>
</feature>
<dbReference type="RefSeq" id="XP_034230089.1">
    <property type="nucleotide sequence ID" value="XM_034374198.1"/>
</dbReference>
<feature type="region of interest" description="Disordered" evidence="1">
    <location>
        <begin position="409"/>
        <end position="477"/>
    </location>
</feature>
<sequence>MATEMNYDKIRHFFSDEVWDAMPDIERTANLARFNAYVSMLMNGCPMKAPAFMSPEEPKPSRKKGGSSTRTQPKPTNPAPTRRSSRQANLTSIQSASSNQGNSSQPDLTSMESGRNCSSDNREGRNDITMPITQADNPSPNMPNFVRDPTPRLPSPSLDSSVNFSSGNATHNSLPLRTDAVVEDSTFDEFPGIHSSEDLLSLRSSSPCMDFDEVMSSFASANEQSEAIEDSLSNMTRHMPRNSSSLGSPSAVYESCGPQHTSNSQQREGDDLQMSSSIHDPWNKENISPTWGETQAMNSRAAAETSSTAEASSTMQSFRTASSLFNVPRCLAGPSALPLQSVRPASNFVRTPAVAPTALPEHSSVRPASILMMGPSATSSCHSLQYGMRAAASSASTLVSVRPACTQSTRSPSLLVGTPVSPSTLPEQSVRPSSSFMLRPSATSSSHTYQYGTPATASSSSALPAVRPGCSRGSSASPHQQALVAPLSSDSNYFVFLNQEDRVIRLIQERLAELSLEYNILEIIQASKDPLLRELDENGIVYGAERKRFITIITDHLISEAGSVLNVTTRQREAAAISIVKTLPKMRKHLVKESDRPWHHFFGEGNMGFLAHSIITNQRSLKRKTGQGVRNAPSVPKGPKVPRKLLPPPDDTPDDSPDPVSFVQDVSELSQTMPTIGNKANVLHLMSQTYTRRREKMAKKELNTGRIIEGFPHFLSYHGELIEQEFNTLYPSRQGVFFREFMVDMVPKILAIVKDDQKFMECVNWTSNDALNALYCLTKFLPTPRRTFEHERKMPLHARTSDLLFIVPLGSDPQQQADQRRSESEYMIQPHLMTVGNGRDAKIFLVLGDSKLLELSRAATLTNATDLLLKSFFVFSAYFPLGWKNAFRFLQLYVYKIPLDSARESSFPEHYLRLKNMSIQ</sequence>
<organism evidence="3">
    <name type="scientific">Thrips palmi</name>
    <name type="common">Melon thrips</name>
    <dbReference type="NCBI Taxonomy" id="161013"/>
    <lineage>
        <taxon>Eukaryota</taxon>
        <taxon>Metazoa</taxon>
        <taxon>Ecdysozoa</taxon>
        <taxon>Arthropoda</taxon>
        <taxon>Hexapoda</taxon>
        <taxon>Insecta</taxon>
        <taxon>Pterygota</taxon>
        <taxon>Neoptera</taxon>
        <taxon>Paraneoptera</taxon>
        <taxon>Thysanoptera</taxon>
        <taxon>Terebrantia</taxon>
        <taxon>Thripoidea</taxon>
        <taxon>Thripidae</taxon>
        <taxon>Thrips</taxon>
    </lineage>
</organism>
<dbReference type="RefSeq" id="XP_034230082.1">
    <property type="nucleotide sequence ID" value="XM_034374191.1"/>
</dbReference>
<feature type="region of interest" description="Disordered" evidence="1">
    <location>
        <begin position="236"/>
        <end position="290"/>
    </location>
</feature>
<proteinExistence type="predicted"/>
<feature type="region of interest" description="Disordered" evidence="1">
    <location>
        <begin position="620"/>
        <end position="660"/>
    </location>
</feature>
<feature type="compositionally biased region" description="Polar residues" evidence="1">
    <location>
        <begin position="420"/>
        <end position="451"/>
    </location>
</feature>
<dbReference type="GeneID" id="117638947"/>
<dbReference type="AlphaFoldDB" id="A0A6P8Y8N5"/>
<feature type="compositionally biased region" description="Polar residues" evidence="1">
    <location>
        <begin position="106"/>
        <end position="119"/>
    </location>
</feature>
<feature type="compositionally biased region" description="Polar residues" evidence="1">
    <location>
        <begin position="236"/>
        <end position="248"/>
    </location>
</feature>